<sequence length="175" mass="18846">MTIIALEGVLRELIGEGSYDEESVNALPASCYVSLEAKCTFSAPQVHPATAPNASHARVSPVAIFSAGSEISADNKYCLHEHCKSEPTTLRARRKKSWFMACKTNLHVVVVSIDGRGSVQSLTKTAPDCLFDVLHFRLVSGDGNAETFVSISVSLIGAMQEEKGLKVDDVELGHK</sequence>
<gene>
    <name evidence="1" type="ORF">SISNIDRAFT_471469</name>
</gene>
<keyword evidence="2" id="KW-1185">Reference proteome</keyword>
<dbReference type="Proteomes" id="UP000076722">
    <property type="component" value="Unassembled WGS sequence"/>
</dbReference>
<accession>A0A164MLQ2</accession>
<dbReference type="AlphaFoldDB" id="A0A164MLQ2"/>
<proteinExistence type="predicted"/>
<name>A0A164MLQ2_9AGAM</name>
<evidence type="ECO:0000313" key="2">
    <source>
        <dbReference type="Proteomes" id="UP000076722"/>
    </source>
</evidence>
<protein>
    <submittedName>
        <fullName evidence="1">Uncharacterized protein</fullName>
    </submittedName>
</protein>
<evidence type="ECO:0000313" key="1">
    <source>
        <dbReference type="EMBL" id="KZS86832.1"/>
    </source>
</evidence>
<reference evidence="1 2" key="1">
    <citation type="journal article" date="2016" name="Mol. Biol. Evol.">
        <title>Comparative Genomics of Early-Diverging Mushroom-Forming Fungi Provides Insights into the Origins of Lignocellulose Decay Capabilities.</title>
        <authorList>
            <person name="Nagy L.G."/>
            <person name="Riley R."/>
            <person name="Tritt A."/>
            <person name="Adam C."/>
            <person name="Daum C."/>
            <person name="Floudas D."/>
            <person name="Sun H."/>
            <person name="Yadav J.S."/>
            <person name="Pangilinan J."/>
            <person name="Larsson K.H."/>
            <person name="Matsuura K."/>
            <person name="Barry K."/>
            <person name="Labutti K."/>
            <person name="Kuo R."/>
            <person name="Ohm R.A."/>
            <person name="Bhattacharya S.S."/>
            <person name="Shirouzu T."/>
            <person name="Yoshinaga Y."/>
            <person name="Martin F.M."/>
            <person name="Grigoriev I.V."/>
            <person name="Hibbett D.S."/>
        </authorList>
    </citation>
    <scope>NUCLEOTIDE SEQUENCE [LARGE SCALE GENOMIC DNA]</scope>
    <source>
        <strain evidence="1 2">HHB9708</strain>
    </source>
</reference>
<organism evidence="1 2">
    <name type="scientific">Sistotremastrum niveocremeum HHB9708</name>
    <dbReference type="NCBI Taxonomy" id="1314777"/>
    <lineage>
        <taxon>Eukaryota</taxon>
        <taxon>Fungi</taxon>
        <taxon>Dikarya</taxon>
        <taxon>Basidiomycota</taxon>
        <taxon>Agaricomycotina</taxon>
        <taxon>Agaricomycetes</taxon>
        <taxon>Sistotremastrales</taxon>
        <taxon>Sistotremastraceae</taxon>
        <taxon>Sertulicium</taxon>
        <taxon>Sertulicium niveocremeum</taxon>
    </lineage>
</organism>
<dbReference type="EMBL" id="KV419466">
    <property type="protein sequence ID" value="KZS86832.1"/>
    <property type="molecule type" value="Genomic_DNA"/>
</dbReference>